<accession>A0ABT1S1Y6</accession>
<sequence length="222" mass="25518">MTFADKLQSLRKAKKLSQEDIAEKCGVTRQSVSKWETGLGYPETEKLLVLCDILEVNLDYLLRDMNEVHNAYDKQEQTSPYAPYIGKWLQVFLKDKEFNGFYCVGLIAIQNTQLLLMDDRGKSILVDTSSVNSISNFTNEKQIEKLQAIPSNETITDVGYYFINKKCDIKFKQEHPLLGFNKPGGFYSVLVMSISDEIITVHDVKNRRLTFKMSDVLFMKEC</sequence>
<organism evidence="3 4">
    <name type="scientific">Neglectibacter timonensis</name>
    <dbReference type="NCBI Taxonomy" id="1776382"/>
    <lineage>
        <taxon>Bacteria</taxon>
        <taxon>Bacillati</taxon>
        <taxon>Bacillota</taxon>
        <taxon>Clostridia</taxon>
        <taxon>Eubacteriales</taxon>
        <taxon>Oscillospiraceae</taxon>
        <taxon>Neglectibacter</taxon>
    </lineage>
</organism>
<dbReference type="Pfam" id="PF01381">
    <property type="entry name" value="HTH_3"/>
    <property type="match status" value="1"/>
</dbReference>
<dbReference type="CDD" id="cd00093">
    <property type="entry name" value="HTH_XRE"/>
    <property type="match status" value="1"/>
</dbReference>
<dbReference type="SUPFAM" id="SSF47413">
    <property type="entry name" value="lambda repressor-like DNA-binding domains"/>
    <property type="match status" value="1"/>
</dbReference>
<dbReference type="Gene3D" id="1.10.260.40">
    <property type="entry name" value="lambda repressor-like DNA-binding domains"/>
    <property type="match status" value="1"/>
</dbReference>
<protein>
    <submittedName>
        <fullName evidence="3">Helix-turn-helix domain-containing protein</fullName>
    </submittedName>
</protein>
<evidence type="ECO:0000259" key="2">
    <source>
        <dbReference type="PROSITE" id="PS50943"/>
    </source>
</evidence>
<dbReference type="InterPro" id="IPR001387">
    <property type="entry name" value="Cro/C1-type_HTH"/>
</dbReference>
<dbReference type="SMART" id="SM00530">
    <property type="entry name" value="HTH_XRE"/>
    <property type="match status" value="1"/>
</dbReference>
<dbReference type="EMBL" id="JANFZH010000025">
    <property type="protein sequence ID" value="MCQ4840555.1"/>
    <property type="molecule type" value="Genomic_DNA"/>
</dbReference>
<evidence type="ECO:0000313" key="4">
    <source>
        <dbReference type="Proteomes" id="UP001524473"/>
    </source>
</evidence>
<reference evidence="3 4" key="1">
    <citation type="submission" date="2022-06" db="EMBL/GenBank/DDBJ databases">
        <title>Isolation of gut microbiota from human fecal samples.</title>
        <authorList>
            <person name="Pamer E.G."/>
            <person name="Barat B."/>
            <person name="Waligurski E."/>
            <person name="Medina S."/>
            <person name="Paddock L."/>
            <person name="Mostad J."/>
        </authorList>
    </citation>
    <scope>NUCLEOTIDE SEQUENCE [LARGE SCALE GENOMIC DNA]</scope>
    <source>
        <strain evidence="3 4">DFI.9.73</strain>
    </source>
</reference>
<dbReference type="RefSeq" id="WP_256192001.1">
    <property type="nucleotide sequence ID" value="NZ_CAJKKG010000022.1"/>
</dbReference>
<evidence type="ECO:0000313" key="3">
    <source>
        <dbReference type="EMBL" id="MCQ4840555.1"/>
    </source>
</evidence>
<dbReference type="InterPro" id="IPR010982">
    <property type="entry name" value="Lambda_DNA-bd_dom_sf"/>
</dbReference>
<keyword evidence="1" id="KW-0238">DNA-binding</keyword>
<feature type="domain" description="HTH cro/C1-type" evidence="2">
    <location>
        <begin position="7"/>
        <end position="61"/>
    </location>
</feature>
<dbReference type="PANTHER" id="PTHR46558:SF13">
    <property type="entry name" value="HTH-TYPE TRANSCRIPTIONAL REGULATOR IMMR"/>
    <property type="match status" value="1"/>
</dbReference>
<name>A0ABT1S1Y6_9FIRM</name>
<gene>
    <name evidence="3" type="ORF">NE695_11605</name>
</gene>
<dbReference type="PROSITE" id="PS50943">
    <property type="entry name" value="HTH_CROC1"/>
    <property type="match status" value="1"/>
</dbReference>
<dbReference type="PANTHER" id="PTHR46558">
    <property type="entry name" value="TRACRIPTIONAL REGULATORY PROTEIN-RELATED-RELATED"/>
    <property type="match status" value="1"/>
</dbReference>
<comment type="caution">
    <text evidence="3">The sequence shown here is derived from an EMBL/GenBank/DDBJ whole genome shotgun (WGS) entry which is preliminary data.</text>
</comment>
<proteinExistence type="predicted"/>
<keyword evidence="4" id="KW-1185">Reference proteome</keyword>
<evidence type="ECO:0000256" key="1">
    <source>
        <dbReference type="ARBA" id="ARBA00023125"/>
    </source>
</evidence>
<dbReference type="Proteomes" id="UP001524473">
    <property type="component" value="Unassembled WGS sequence"/>
</dbReference>